<evidence type="ECO:0000256" key="3">
    <source>
        <dbReference type="ARBA" id="ARBA00022723"/>
    </source>
</evidence>
<evidence type="ECO:0000256" key="2">
    <source>
        <dbReference type="ARBA" id="ARBA00022490"/>
    </source>
</evidence>
<dbReference type="FunFam" id="3.40.50.300:FF:000028">
    <property type="entry name" value="UvrABC system protein A"/>
    <property type="match status" value="1"/>
</dbReference>
<evidence type="ECO:0000256" key="8">
    <source>
        <dbReference type="ARBA" id="ARBA00022771"/>
    </source>
</evidence>
<dbReference type="Proteomes" id="UP000628775">
    <property type="component" value="Unassembled WGS sequence"/>
</dbReference>
<feature type="binding site" evidence="18">
    <location>
        <begin position="33"/>
        <end position="40"/>
    </location>
    <ligand>
        <name>ATP</name>
        <dbReference type="ChEBI" id="CHEBI:30616"/>
    </ligand>
</feature>
<keyword evidence="11 18" id="KW-0267">Excision nuclease</keyword>
<comment type="function">
    <text evidence="18">The UvrABC repair system catalyzes the recognition and processing of DNA lesions. UvrA is an ATPase and a DNA-binding protein. A damage recognition complex composed of 2 UvrA and 2 UvrB subunits scans DNA for abnormalities. When the presence of a lesion has been verified by UvrB, the UvrA molecules dissociate.</text>
</comment>
<sequence>MALENIVVKGAREHNLKNVDVTIPRDKLIVLTGLSGSGKSSLAFDTIYAEGQRRYVESLSAYARQFLGQMDKPDVDMIEGLSPAISIDQKTTSRNPRSTVGTVTEIYDYLRLLFARIGRPVCPIHGVEITSQTIEEMVDRLLAYPERTKMQILSPIVSGRKGEHVKTLESIKKQGYVRVRINGEMREVSEEIKLEKNKKHTIEVVIDRVVIKDGIRSRLADSMETAARLSDGRVLVDVIDGEELLFSEHHACPYCGFSIDELEPRLFSFNSPFGACPACDGIGSKLEVDVDLVIPDWDRTLRDNAIAAWEPTSSQYYPQLLQSVCEHYGIDMDVPVKNIPKAQMDKILYGSGKERILFRYATDNGVMKENMIYFEGVINNISRRYKETGSDFIREQMEEYMIQKACPTCEGKRLKKEALAVLINGKNIGDVTAYSIREARKFFDHLELTEKEQTIARLILREIIERTGFLVNVGLDYLTLSRAAGTLSGGEAQRIRLATQVGSRLMGVLYILDEPSIGLHQRDNDRLIETLLSMRDLGNTLLVVEHDEDTMLAADRIIDIGPGAGAHGGTITAQGTPEELMKDPNSLTGQYLSGKKFIPIPVERRQPDNRFITIKGASENNLKNVTVKFPLGTLTCVTGVSGSGKSTLVNEILFKALSQKLHGRKEKPGQFKSIQGIEELDRVIDIDQSPIGRTPRSNPATYTGVFDMIREVYAQTNEAKMRGYKKGRFSFNVKGGRCEACRGDGIIKIEMHFLPDVYVPCEVCHGKRYNRETLEVTYKGKTIADVLEMTVEEALKFFENIPRIKRRLEPLHSVGLSYIKLGQPATTLSGGEAQRVKLASQLYRRTKGRALYILDEPTTGLHVDDIARLLDVLQQLVDNGDSVLVIEHNLDVIKTADYMIDLGPEGGNGGGTIVATGTPEEICEVKTSYTGKYLKPILERDKKRMESRIQKQAETVS</sequence>
<dbReference type="InterPro" id="IPR017871">
    <property type="entry name" value="ABC_transporter-like_CS"/>
</dbReference>
<dbReference type="GO" id="GO:0005524">
    <property type="term" value="F:ATP binding"/>
    <property type="evidence" value="ECO:0007669"/>
    <property type="project" value="UniProtKB-UniRule"/>
</dbReference>
<dbReference type="InterPro" id="IPR013815">
    <property type="entry name" value="ATP_grasp_subdomain_1"/>
</dbReference>
<dbReference type="Pfam" id="PF17755">
    <property type="entry name" value="UvrA_DNA-bind"/>
    <property type="match status" value="1"/>
</dbReference>
<keyword evidence="9 18" id="KW-0862">Zinc</keyword>
<dbReference type="InterPro" id="IPR041552">
    <property type="entry name" value="UvrA_DNA-bd"/>
</dbReference>
<dbReference type="GO" id="GO:0006289">
    <property type="term" value="P:nucleotide-excision repair"/>
    <property type="evidence" value="ECO:0007669"/>
    <property type="project" value="UniProtKB-UniRule"/>
</dbReference>
<dbReference type="InterPro" id="IPR003439">
    <property type="entry name" value="ABC_transporter-like_ATP-bd"/>
</dbReference>
<dbReference type="GO" id="GO:0016887">
    <property type="term" value="F:ATP hydrolysis activity"/>
    <property type="evidence" value="ECO:0007669"/>
    <property type="project" value="InterPro"/>
</dbReference>
<dbReference type="CDD" id="cd03270">
    <property type="entry name" value="ABC_UvrA_I"/>
    <property type="match status" value="1"/>
</dbReference>
<evidence type="ECO:0000313" key="21">
    <source>
        <dbReference type="Proteomes" id="UP000628775"/>
    </source>
</evidence>
<dbReference type="NCBIfam" id="TIGR00630">
    <property type="entry name" value="uvra"/>
    <property type="match status" value="1"/>
</dbReference>
<evidence type="ECO:0000256" key="9">
    <source>
        <dbReference type="ARBA" id="ARBA00022833"/>
    </source>
</evidence>
<dbReference type="PROSITE" id="PS00211">
    <property type="entry name" value="ABC_TRANSPORTER_1"/>
    <property type="match status" value="2"/>
</dbReference>
<keyword evidence="3 18" id="KW-0479">Metal-binding</keyword>
<comment type="subcellular location">
    <subcellularLocation>
        <location evidence="1 18">Cytoplasm</location>
    </subcellularLocation>
</comment>
<dbReference type="Pfam" id="PF17760">
    <property type="entry name" value="UvrA_inter"/>
    <property type="match status" value="1"/>
</dbReference>
<evidence type="ECO:0000256" key="17">
    <source>
        <dbReference type="ARBA" id="ARBA00042156"/>
    </source>
</evidence>
<evidence type="ECO:0000256" key="5">
    <source>
        <dbReference type="ARBA" id="ARBA00022741"/>
    </source>
</evidence>
<evidence type="ECO:0000256" key="12">
    <source>
        <dbReference type="ARBA" id="ARBA00023125"/>
    </source>
</evidence>
<dbReference type="Gene3D" id="3.40.50.300">
    <property type="entry name" value="P-loop containing nucleotide triphosphate hydrolases"/>
    <property type="match status" value="2"/>
</dbReference>
<gene>
    <name evidence="18 20" type="primary">uvrA</name>
    <name evidence="20" type="ORF">GCM10011391_14100</name>
</gene>
<dbReference type="GO" id="GO:0009380">
    <property type="term" value="C:excinuclease repair complex"/>
    <property type="evidence" value="ECO:0007669"/>
    <property type="project" value="InterPro"/>
</dbReference>
<evidence type="ECO:0000313" key="20">
    <source>
        <dbReference type="EMBL" id="GGE36478.1"/>
    </source>
</evidence>
<accession>A0A8J2YGK1</accession>
<keyword evidence="21" id="KW-1185">Reference proteome</keyword>
<protein>
    <recommendedName>
        <fullName evidence="16 18">UvrABC system protein A</fullName>
        <shortName evidence="18">UvrA protein</shortName>
    </recommendedName>
    <alternativeName>
        <fullName evidence="17 18">Excinuclease ABC subunit A</fullName>
    </alternativeName>
</protein>
<evidence type="ECO:0000256" key="10">
    <source>
        <dbReference type="ARBA" id="ARBA00022840"/>
    </source>
</evidence>
<name>A0A8J2YGK1_9BACL</name>
<dbReference type="CDD" id="cd03271">
    <property type="entry name" value="ABC_UvrA_II"/>
    <property type="match status" value="1"/>
</dbReference>
<evidence type="ECO:0000256" key="6">
    <source>
        <dbReference type="ARBA" id="ARBA00022763"/>
    </source>
</evidence>
<keyword evidence="7 18" id="KW-0228">DNA excision</keyword>
<dbReference type="InterPro" id="IPR004602">
    <property type="entry name" value="UvrA"/>
</dbReference>
<evidence type="ECO:0000256" key="18">
    <source>
        <dbReference type="HAMAP-Rule" id="MF_00205"/>
    </source>
</evidence>
<feature type="zinc finger region" description="C4-type" evidence="18">
    <location>
        <begin position="252"/>
        <end position="279"/>
    </location>
</feature>
<keyword evidence="8 18" id="KW-0863">Zinc-finger</keyword>
<keyword evidence="5 18" id="KW-0547">Nucleotide-binding</keyword>
<proteinExistence type="inferred from homology"/>
<evidence type="ECO:0000256" key="4">
    <source>
        <dbReference type="ARBA" id="ARBA00022737"/>
    </source>
</evidence>
<dbReference type="AlphaFoldDB" id="A0A8J2YGK1"/>
<dbReference type="SUPFAM" id="SSF52540">
    <property type="entry name" value="P-loop containing nucleoside triphosphate hydrolases"/>
    <property type="match status" value="2"/>
</dbReference>
<dbReference type="GO" id="GO:0009381">
    <property type="term" value="F:excinuclease ABC activity"/>
    <property type="evidence" value="ECO:0007669"/>
    <property type="project" value="UniProtKB-UniRule"/>
</dbReference>
<dbReference type="InterPro" id="IPR027417">
    <property type="entry name" value="P-loop_NTPase"/>
</dbReference>
<feature type="binding site" evidence="18">
    <location>
        <begin position="639"/>
        <end position="646"/>
    </location>
    <ligand>
        <name>ATP</name>
        <dbReference type="ChEBI" id="CHEBI:30616"/>
    </ligand>
</feature>
<dbReference type="NCBIfam" id="NF001503">
    <property type="entry name" value="PRK00349.1"/>
    <property type="match status" value="1"/>
</dbReference>
<comment type="caution">
    <text evidence="20">The sequence shown here is derived from an EMBL/GenBank/DDBJ whole genome shotgun (WGS) entry which is preliminary data.</text>
</comment>
<evidence type="ECO:0000259" key="19">
    <source>
        <dbReference type="PROSITE" id="PS50893"/>
    </source>
</evidence>
<evidence type="ECO:0000256" key="15">
    <source>
        <dbReference type="ARBA" id="ARBA00038000"/>
    </source>
</evidence>
<dbReference type="GO" id="GO:0003677">
    <property type="term" value="F:DNA binding"/>
    <property type="evidence" value="ECO:0007669"/>
    <property type="project" value="UniProtKB-UniRule"/>
</dbReference>
<dbReference type="InterPro" id="IPR003593">
    <property type="entry name" value="AAA+_ATPase"/>
</dbReference>
<dbReference type="PANTHER" id="PTHR43152">
    <property type="entry name" value="UVRABC SYSTEM PROTEIN A"/>
    <property type="match status" value="1"/>
</dbReference>
<reference evidence="20" key="2">
    <citation type="submission" date="2020-09" db="EMBL/GenBank/DDBJ databases">
        <authorList>
            <person name="Sun Q."/>
            <person name="Zhou Y."/>
        </authorList>
    </citation>
    <scope>NUCLEOTIDE SEQUENCE</scope>
    <source>
        <strain evidence="20">CGMCC 1.15371</strain>
    </source>
</reference>
<dbReference type="PROSITE" id="PS50893">
    <property type="entry name" value="ABC_TRANSPORTER_2"/>
    <property type="match status" value="1"/>
</dbReference>
<evidence type="ECO:0000256" key="11">
    <source>
        <dbReference type="ARBA" id="ARBA00022881"/>
    </source>
</evidence>
<evidence type="ECO:0000256" key="14">
    <source>
        <dbReference type="ARBA" id="ARBA00023236"/>
    </source>
</evidence>
<dbReference type="HAMAP" id="MF_00205">
    <property type="entry name" value="UvrA"/>
    <property type="match status" value="1"/>
</dbReference>
<keyword evidence="12 18" id="KW-0238">DNA-binding</keyword>
<dbReference type="RefSeq" id="WP_188691299.1">
    <property type="nucleotide sequence ID" value="NZ_BMIR01000005.1"/>
</dbReference>
<evidence type="ECO:0000256" key="7">
    <source>
        <dbReference type="ARBA" id="ARBA00022769"/>
    </source>
</evidence>
<dbReference type="GO" id="GO:0009432">
    <property type="term" value="P:SOS response"/>
    <property type="evidence" value="ECO:0007669"/>
    <property type="project" value="UniProtKB-UniRule"/>
</dbReference>
<dbReference type="Gene3D" id="1.10.8.280">
    <property type="entry name" value="ABC transporter ATPase domain-like"/>
    <property type="match status" value="1"/>
</dbReference>
<dbReference type="Gene3D" id="1.20.1580.10">
    <property type="entry name" value="ABC transporter ATPase like domain"/>
    <property type="match status" value="2"/>
</dbReference>
<organism evidence="20 21">
    <name type="scientific">Pullulanibacillus camelliae</name>
    <dbReference type="NCBI Taxonomy" id="1707096"/>
    <lineage>
        <taxon>Bacteria</taxon>
        <taxon>Bacillati</taxon>
        <taxon>Bacillota</taxon>
        <taxon>Bacilli</taxon>
        <taxon>Bacillales</taxon>
        <taxon>Sporolactobacillaceae</taxon>
        <taxon>Pullulanibacillus</taxon>
    </lineage>
</organism>
<evidence type="ECO:0000256" key="13">
    <source>
        <dbReference type="ARBA" id="ARBA00023204"/>
    </source>
</evidence>
<dbReference type="InterPro" id="IPR041102">
    <property type="entry name" value="UvrA_inter"/>
</dbReference>
<dbReference type="GO" id="GO:0005737">
    <property type="term" value="C:cytoplasm"/>
    <property type="evidence" value="ECO:0007669"/>
    <property type="project" value="UniProtKB-SubCell"/>
</dbReference>
<dbReference type="PANTHER" id="PTHR43152:SF3">
    <property type="entry name" value="UVRABC SYSTEM PROTEIN A"/>
    <property type="match status" value="1"/>
</dbReference>
<keyword evidence="2 18" id="KW-0963">Cytoplasm</keyword>
<dbReference type="Gene3D" id="3.30.1490.20">
    <property type="entry name" value="ATP-grasp fold, A domain"/>
    <property type="match status" value="1"/>
</dbReference>
<keyword evidence="13 18" id="KW-0234">DNA repair</keyword>
<keyword evidence="4 18" id="KW-0677">Repeat</keyword>
<dbReference type="FunFam" id="1.20.1580.10:FF:000002">
    <property type="entry name" value="UvrABC system protein A"/>
    <property type="match status" value="1"/>
</dbReference>
<dbReference type="SMART" id="SM00382">
    <property type="entry name" value="AAA"/>
    <property type="match status" value="2"/>
</dbReference>
<dbReference type="EMBL" id="BMIR01000005">
    <property type="protein sequence ID" value="GGE36478.1"/>
    <property type="molecule type" value="Genomic_DNA"/>
</dbReference>
<feature type="domain" description="ABC transporter" evidence="19">
    <location>
        <begin position="605"/>
        <end position="935"/>
    </location>
</feature>
<dbReference type="GO" id="GO:0008270">
    <property type="term" value="F:zinc ion binding"/>
    <property type="evidence" value="ECO:0007669"/>
    <property type="project" value="UniProtKB-UniRule"/>
</dbReference>
<reference evidence="20" key="1">
    <citation type="journal article" date="2014" name="Int. J. Syst. Evol. Microbiol.">
        <title>Complete genome sequence of Corynebacterium casei LMG S-19264T (=DSM 44701T), isolated from a smear-ripened cheese.</title>
        <authorList>
            <consortium name="US DOE Joint Genome Institute (JGI-PGF)"/>
            <person name="Walter F."/>
            <person name="Albersmeier A."/>
            <person name="Kalinowski J."/>
            <person name="Ruckert C."/>
        </authorList>
    </citation>
    <scope>NUCLEOTIDE SEQUENCE</scope>
    <source>
        <strain evidence="20">CGMCC 1.15371</strain>
    </source>
</reference>
<feature type="zinc finger region" description="C4-type" evidence="18">
    <location>
        <begin position="738"/>
        <end position="764"/>
    </location>
</feature>
<comment type="subunit">
    <text evidence="18">Forms a heterotetramer with UvrB during the search for lesions.</text>
</comment>
<keyword evidence="14 18" id="KW-0742">SOS response</keyword>
<keyword evidence="6 18" id="KW-0227">DNA damage</keyword>
<evidence type="ECO:0000256" key="1">
    <source>
        <dbReference type="ARBA" id="ARBA00004496"/>
    </source>
</evidence>
<comment type="similarity">
    <text evidence="15 18">Belongs to the ABC transporter superfamily. UvrA family.</text>
</comment>
<keyword evidence="10 18" id="KW-0067">ATP-binding</keyword>
<evidence type="ECO:0000256" key="16">
    <source>
        <dbReference type="ARBA" id="ARBA00039316"/>
    </source>
</evidence>